<accession>A0AAD9SA69</accession>
<dbReference type="InterPro" id="IPR014480">
    <property type="entry name" value="Mannan-1_6-alpha_mannosidase"/>
</dbReference>
<dbReference type="Pfam" id="PF03663">
    <property type="entry name" value="Glyco_hydro_76"/>
    <property type="match status" value="1"/>
</dbReference>
<keyword evidence="5 8" id="KW-0378">Hydrolase</keyword>
<evidence type="ECO:0000313" key="11">
    <source>
        <dbReference type="Proteomes" id="UP001265746"/>
    </source>
</evidence>
<evidence type="ECO:0000256" key="5">
    <source>
        <dbReference type="ARBA" id="ARBA00022801"/>
    </source>
</evidence>
<organism evidence="10 11">
    <name type="scientific">Phomopsis amygdali</name>
    <name type="common">Fusicoccum amygdali</name>
    <dbReference type="NCBI Taxonomy" id="1214568"/>
    <lineage>
        <taxon>Eukaryota</taxon>
        <taxon>Fungi</taxon>
        <taxon>Dikarya</taxon>
        <taxon>Ascomycota</taxon>
        <taxon>Pezizomycotina</taxon>
        <taxon>Sordariomycetes</taxon>
        <taxon>Sordariomycetidae</taxon>
        <taxon>Diaporthales</taxon>
        <taxon>Diaporthaceae</taxon>
        <taxon>Diaporthe</taxon>
    </lineage>
</organism>
<evidence type="ECO:0000256" key="4">
    <source>
        <dbReference type="ARBA" id="ARBA00022729"/>
    </source>
</evidence>
<dbReference type="InterPro" id="IPR008928">
    <property type="entry name" value="6-hairpin_glycosidase_sf"/>
</dbReference>
<dbReference type="EC" id="3.2.1.101" evidence="3 8"/>
<sequence length="422" mass="45537">MVRKMVRTFSFVSSPSAVALSLLAGSALAVDLNTADTASISSAASTIASGLFKGYYNNASTAGDFNQPQPWYWWLSGSGWNGLMDYTVYTKDTQYQTALLAAISENLGSNFDFAPAEQQGWEANDDQMYWVYNALTAMEYNFTAIEGAPSWVTVAENAFNAFARRWAADSPTCGGGLKWQYTKTANGYFYKNAVTNGGFLQTSARLARYTGNTTYAEWAGKIWDWSVAVGLVGTQFNVFDGTSDKDTDNCTTMSGDQWSYNVATYMMGAANMYAYTGAMGFPEQQVVWGSRVAGLVAAANATFFSPPTNNATGVMYEQKCEVTSECDLDQTSFKSSLARWMGKTAVLVPSVKDNIMTLLSTSAKAAAASCTDGTSTVSCGMKWWTADGYDGYSDFGSQLSALEVIQSLLVTSTPEPTTLIPA</sequence>
<name>A0AAD9SA69_PHOAM</name>
<proteinExistence type="inferred from homology"/>
<dbReference type="PANTHER" id="PTHR12145">
    <property type="entry name" value="MANNAN ENDO-1,6-ALPHA-MANNOSIDASE DCW1"/>
    <property type="match status" value="1"/>
</dbReference>
<evidence type="ECO:0000313" key="10">
    <source>
        <dbReference type="EMBL" id="KAK2601109.1"/>
    </source>
</evidence>
<dbReference type="GO" id="GO:0016052">
    <property type="term" value="P:carbohydrate catabolic process"/>
    <property type="evidence" value="ECO:0007669"/>
    <property type="project" value="InterPro"/>
</dbReference>
<dbReference type="GO" id="GO:0009272">
    <property type="term" value="P:fungal-type cell wall biogenesis"/>
    <property type="evidence" value="ECO:0007669"/>
    <property type="project" value="TreeGrafter"/>
</dbReference>
<dbReference type="PANTHER" id="PTHR12145:SF36">
    <property type="entry name" value="MANNAN ENDO-1,6-ALPHA-MANNOSIDASE DCW1"/>
    <property type="match status" value="1"/>
</dbReference>
<dbReference type="InterPro" id="IPR005198">
    <property type="entry name" value="Glyco_hydro_76"/>
</dbReference>
<keyword evidence="6" id="KW-0325">Glycoprotein</keyword>
<evidence type="ECO:0000256" key="3">
    <source>
        <dbReference type="ARBA" id="ARBA00012350"/>
    </source>
</evidence>
<reference evidence="10" key="1">
    <citation type="submission" date="2023-06" db="EMBL/GenBank/DDBJ databases">
        <authorList>
            <person name="Noh H."/>
        </authorList>
    </citation>
    <scope>NUCLEOTIDE SEQUENCE</scope>
    <source>
        <strain evidence="10">DUCC20226</strain>
    </source>
</reference>
<keyword evidence="11" id="KW-1185">Reference proteome</keyword>
<dbReference type="Gene3D" id="1.50.10.20">
    <property type="match status" value="1"/>
</dbReference>
<dbReference type="GO" id="GO:0008496">
    <property type="term" value="F:mannan endo-1,6-alpha-mannosidase activity"/>
    <property type="evidence" value="ECO:0007669"/>
    <property type="project" value="UniProtKB-UniRule"/>
</dbReference>
<dbReference type="EMBL" id="JAUJFL010000006">
    <property type="protein sequence ID" value="KAK2601109.1"/>
    <property type="molecule type" value="Genomic_DNA"/>
</dbReference>
<comment type="similarity">
    <text evidence="2 8">Belongs to the glycosyl hydrolase 76 family.</text>
</comment>
<evidence type="ECO:0000256" key="1">
    <source>
        <dbReference type="ARBA" id="ARBA00001452"/>
    </source>
</evidence>
<comment type="catalytic activity">
    <reaction evidence="1 8">
        <text>Random hydrolysis of (1-&gt;6)-alpha-D-mannosidic linkages in unbranched (1-&gt;6)-mannans.</text>
        <dbReference type="EC" id="3.2.1.101"/>
    </reaction>
</comment>
<feature type="chain" id="PRO_5042140872" description="Mannan endo-1,6-alpha-mannosidase" evidence="9">
    <location>
        <begin position="30"/>
        <end position="422"/>
    </location>
</feature>
<evidence type="ECO:0000256" key="7">
    <source>
        <dbReference type="ARBA" id="ARBA00023295"/>
    </source>
</evidence>
<gene>
    <name evidence="10" type="ORF">N8I77_010581</name>
</gene>
<dbReference type="Proteomes" id="UP001265746">
    <property type="component" value="Unassembled WGS sequence"/>
</dbReference>
<evidence type="ECO:0000256" key="8">
    <source>
        <dbReference type="PIRNR" id="PIRNR016302"/>
    </source>
</evidence>
<keyword evidence="4 9" id="KW-0732">Signal</keyword>
<dbReference type="AlphaFoldDB" id="A0AAD9SA69"/>
<keyword evidence="7 8" id="KW-0326">Glycosidase</keyword>
<comment type="caution">
    <text evidence="10">The sequence shown here is derived from an EMBL/GenBank/DDBJ whole genome shotgun (WGS) entry which is preliminary data.</text>
</comment>
<dbReference type="SUPFAM" id="SSF48208">
    <property type="entry name" value="Six-hairpin glycosidases"/>
    <property type="match status" value="1"/>
</dbReference>
<protein>
    <recommendedName>
        <fullName evidence="3 8">Mannan endo-1,6-alpha-mannosidase</fullName>
        <ecNumber evidence="3 8">3.2.1.101</ecNumber>
    </recommendedName>
</protein>
<evidence type="ECO:0000256" key="2">
    <source>
        <dbReference type="ARBA" id="ARBA00009699"/>
    </source>
</evidence>
<evidence type="ECO:0000256" key="9">
    <source>
        <dbReference type="SAM" id="SignalP"/>
    </source>
</evidence>
<feature type="signal peptide" evidence="9">
    <location>
        <begin position="1"/>
        <end position="29"/>
    </location>
</feature>
<dbReference type="PIRSF" id="PIRSF016302">
    <property type="entry name" value="Man_a_manosd"/>
    <property type="match status" value="1"/>
</dbReference>
<evidence type="ECO:0000256" key="6">
    <source>
        <dbReference type="ARBA" id="ARBA00023180"/>
    </source>
</evidence>